<dbReference type="Proteomes" id="UP001148299">
    <property type="component" value="Unassembled WGS sequence"/>
</dbReference>
<evidence type="ECO:0000313" key="1">
    <source>
        <dbReference type="EMBL" id="KAJ5346647.1"/>
    </source>
</evidence>
<organism evidence="1 2">
    <name type="scientific">Penicillium brevicompactum</name>
    <dbReference type="NCBI Taxonomy" id="5074"/>
    <lineage>
        <taxon>Eukaryota</taxon>
        <taxon>Fungi</taxon>
        <taxon>Dikarya</taxon>
        <taxon>Ascomycota</taxon>
        <taxon>Pezizomycotina</taxon>
        <taxon>Eurotiomycetes</taxon>
        <taxon>Eurotiomycetidae</taxon>
        <taxon>Eurotiales</taxon>
        <taxon>Aspergillaceae</taxon>
        <taxon>Penicillium</taxon>
    </lineage>
</organism>
<reference evidence="1" key="1">
    <citation type="submission" date="2022-12" db="EMBL/GenBank/DDBJ databases">
        <authorList>
            <person name="Petersen C."/>
        </authorList>
    </citation>
    <scope>NUCLEOTIDE SEQUENCE</scope>
    <source>
        <strain evidence="1">IBT 35675</strain>
    </source>
</reference>
<dbReference type="EMBL" id="JAPZBR010000007">
    <property type="protein sequence ID" value="KAJ5346647.1"/>
    <property type="molecule type" value="Genomic_DNA"/>
</dbReference>
<reference evidence="1" key="2">
    <citation type="journal article" date="2023" name="IMA Fungus">
        <title>Comparative genomic study of the Penicillium genus elucidates a diverse pangenome and 15 lateral gene transfer events.</title>
        <authorList>
            <person name="Petersen C."/>
            <person name="Sorensen T."/>
            <person name="Nielsen M.R."/>
            <person name="Sondergaard T.E."/>
            <person name="Sorensen J.L."/>
            <person name="Fitzpatrick D.A."/>
            <person name="Frisvad J.C."/>
            <person name="Nielsen K.L."/>
        </authorList>
    </citation>
    <scope>NUCLEOTIDE SEQUENCE</scope>
    <source>
        <strain evidence="1">IBT 35675</strain>
    </source>
</reference>
<proteinExistence type="predicted"/>
<dbReference type="AlphaFoldDB" id="A0A9W9R1P6"/>
<gene>
    <name evidence="1" type="ORF">N7541_009129</name>
</gene>
<evidence type="ECO:0000313" key="2">
    <source>
        <dbReference type="Proteomes" id="UP001148299"/>
    </source>
</evidence>
<name>A0A9W9R1P6_PENBR</name>
<comment type="caution">
    <text evidence="1">The sequence shown here is derived from an EMBL/GenBank/DDBJ whole genome shotgun (WGS) entry which is preliminary data.</text>
</comment>
<protein>
    <submittedName>
        <fullName evidence="1">Uncharacterized protein</fullName>
    </submittedName>
</protein>
<accession>A0A9W9R1P6</accession>
<sequence>MLLGCVEPDAVLEVSRAGVRVPDAADIASPAIPVVSGSCAGARDADPVGLAGTLDTGARVSGALDVVPRAGVRGADAADTANPAIPAVSGFCAGAREVDPVGLVAVLRAGVCAAAAVRAADPASPVAGVLRAVARVWGCAADAVSAADAAGPVAGVLRAGARAWGCAAAAARAADAAGPVAPVLLLAPHVHTRPVQRQFRGLFDMLVDG</sequence>
<keyword evidence="2" id="KW-1185">Reference proteome</keyword>